<dbReference type="PANTHER" id="PTHR35046">
    <property type="entry name" value="ZINC KNUCKLE (CCHC-TYPE) FAMILY PROTEIN"/>
    <property type="match status" value="1"/>
</dbReference>
<feature type="region of interest" description="Disordered" evidence="9">
    <location>
        <begin position="159"/>
        <end position="210"/>
    </location>
</feature>
<keyword evidence="7" id="KW-0695">RNA-directed DNA polymerase</keyword>
<comment type="caution">
    <text evidence="11">The sequence shown here is derived from an EMBL/GenBank/DDBJ whole genome shotgun (WGS) entry which is preliminary data.</text>
</comment>
<dbReference type="InterPro" id="IPR001878">
    <property type="entry name" value="Znf_CCHC"/>
</dbReference>
<accession>A0A438FLK4</accession>
<dbReference type="Gene3D" id="3.10.10.10">
    <property type="entry name" value="HIV Type 1 Reverse Transcriptase, subunit A, domain 1"/>
    <property type="match status" value="1"/>
</dbReference>
<evidence type="ECO:0000256" key="4">
    <source>
        <dbReference type="ARBA" id="ARBA00022722"/>
    </source>
</evidence>
<dbReference type="Pfam" id="PF17917">
    <property type="entry name" value="RT_RNaseH"/>
    <property type="match status" value="1"/>
</dbReference>
<organism evidence="11 12">
    <name type="scientific">Vitis vinifera</name>
    <name type="common">Grape</name>
    <dbReference type="NCBI Taxonomy" id="29760"/>
    <lineage>
        <taxon>Eukaryota</taxon>
        <taxon>Viridiplantae</taxon>
        <taxon>Streptophyta</taxon>
        <taxon>Embryophyta</taxon>
        <taxon>Tracheophyta</taxon>
        <taxon>Spermatophyta</taxon>
        <taxon>Magnoliopsida</taxon>
        <taxon>eudicotyledons</taxon>
        <taxon>Gunneridae</taxon>
        <taxon>Pentapetalae</taxon>
        <taxon>rosids</taxon>
        <taxon>Vitales</taxon>
        <taxon>Vitaceae</taxon>
        <taxon>Viteae</taxon>
        <taxon>Vitis</taxon>
    </lineage>
</organism>
<dbReference type="InterPro" id="IPR012337">
    <property type="entry name" value="RNaseH-like_sf"/>
</dbReference>
<dbReference type="InterPro" id="IPR043502">
    <property type="entry name" value="DNA/RNA_pol_sf"/>
</dbReference>
<reference evidence="11 12" key="1">
    <citation type="journal article" date="2018" name="PLoS Genet.">
        <title>Population sequencing reveals clonal diversity and ancestral inbreeding in the grapevine cultivar Chardonnay.</title>
        <authorList>
            <person name="Roach M.J."/>
            <person name="Johnson D.L."/>
            <person name="Bohlmann J."/>
            <person name="van Vuuren H.J."/>
            <person name="Jones S.J."/>
            <person name="Pretorius I.S."/>
            <person name="Schmidt S.A."/>
            <person name="Borneman A.R."/>
        </authorList>
    </citation>
    <scope>NUCLEOTIDE SEQUENCE [LARGE SCALE GENOMIC DNA]</scope>
    <source>
        <strain evidence="12">cv. Chardonnay</strain>
        <tissue evidence="11">Leaf</tissue>
    </source>
</reference>
<gene>
    <name evidence="11" type="primary">TY3B-G_311</name>
    <name evidence="11" type="ORF">CK203_033525</name>
</gene>
<dbReference type="SUPFAM" id="SSF53098">
    <property type="entry name" value="Ribonuclease H-like"/>
    <property type="match status" value="1"/>
</dbReference>
<feature type="compositionally biased region" description="Polar residues" evidence="9">
    <location>
        <begin position="159"/>
        <end position="182"/>
    </location>
</feature>
<keyword evidence="8" id="KW-0863">Zinc-finger</keyword>
<evidence type="ECO:0000256" key="8">
    <source>
        <dbReference type="PROSITE-ProRule" id="PRU00047"/>
    </source>
</evidence>
<feature type="domain" description="CCHC-type" evidence="10">
    <location>
        <begin position="220"/>
        <end position="234"/>
    </location>
</feature>
<dbReference type="InterPro" id="IPR056924">
    <property type="entry name" value="SH3_Tf2-1"/>
</dbReference>
<evidence type="ECO:0000256" key="3">
    <source>
        <dbReference type="ARBA" id="ARBA00022695"/>
    </source>
</evidence>
<dbReference type="FunFam" id="3.10.20.370:FF:000001">
    <property type="entry name" value="Retrovirus-related Pol polyprotein from transposon 17.6-like protein"/>
    <property type="match status" value="1"/>
</dbReference>
<protein>
    <recommendedName>
        <fullName evidence="1">RNA-directed DNA polymerase</fullName>
        <ecNumber evidence="1">2.7.7.49</ecNumber>
    </recommendedName>
</protein>
<keyword evidence="6" id="KW-0378">Hydrolase</keyword>
<dbReference type="SUPFAM" id="SSF56672">
    <property type="entry name" value="DNA/RNA polymerases"/>
    <property type="match status" value="1"/>
</dbReference>
<dbReference type="InterPro" id="IPR041588">
    <property type="entry name" value="Integrase_H2C2"/>
</dbReference>
<keyword evidence="4" id="KW-0540">Nuclease</keyword>
<name>A0A438FLK4_VITVI</name>
<dbReference type="PANTHER" id="PTHR35046:SF26">
    <property type="entry name" value="RNA-DIRECTED DNA POLYMERASE"/>
    <property type="match status" value="1"/>
</dbReference>
<evidence type="ECO:0000313" key="12">
    <source>
        <dbReference type="Proteomes" id="UP000288805"/>
    </source>
</evidence>
<dbReference type="CDD" id="cd09274">
    <property type="entry name" value="RNase_HI_RT_Ty3"/>
    <property type="match status" value="1"/>
</dbReference>
<dbReference type="Gene3D" id="2.40.70.10">
    <property type="entry name" value="Acid Proteases"/>
    <property type="match status" value="1"/>
</dbReference>
<dbReference type="CDD" id="cd01647">
    <property type="entry name" value="RT_LTR"/>
    <property type="match status" value="1"/>
</dbReference>
<sequence>MMGNQRRAKLLELDDDVTKKVRLEVAEFYGKLNPTAFLDWIMSMEDYFDWYAMPENRKVRFVKAKLKGAARLWWHNIENQVHRTGQPPIDTWDEMKLKMKEHFLPTDYEQLIPLQSWTSKIQLEMIVAHTYTVDDIYQLALKIEEGLKFWVSRHPSSQIGSTFSNRTASKPLSTSNFRTSNHGNGGGNTQQISNVAHKNDNKGKNSMSNGDRKVDVTPLCFKCGGYGHYAVVCPTKGLHFCVEEPESELESYPKEEETYNEDEVSEECDYYDGMTEGHSLVVRPLLTIPKVKGEEDWRRTSIFQTRISCQGRLCTMIIDGGSSLNIASQEFVEKLNLKTERHPNPFRVAWVNDTSITVSFRCLVTFLFGKDFEESIWCEVLPIKVSHILLGRPWLFDRRVQHDGYENTYALIHNGRKKILRPMKEVPPIKKSDENAQPKKVLTMCQFENESKETKVIFALMALKVEEFKEQDKEYPANVRKILDDFSDLWPAELPNQLPPMRDVQHVIDLIPGALPHLPAYRMNPTEHVELKRQVDELLTKGFNRESLSPCGVPTLLTPKKDGSWRMCVDSRAINKITIKYRFPIPRLDNMLDMMVGSVLKPFIEQFVVVYFDDILIYSRSCEDHEEHLKQGVETDPEKIKAIVDWPVPTNIHEVRSFHGMATFYRRFIRNFSSIMAPITECMKPGLFIWTKAANKAFEEIKSKMVNPPILRLPDFEKVFEVACDASHVGIGAVLSQEGHPVAFFSEKLNGAKKKYSTYDLEFYAVVQAIRHWQHYLSYKEFVLYSHHKVLRYLNSQKKLNSRHAKWSSFLQLFTFNLNHCAGIENKVADALSRKALLLVNMSTTTIGFEELKHCYDNDADFGDVYSSLLSSSKATCIDFQILEGYLFYKNRLCLLRTSLRDHVIWELHGGGMGGHFGRDKTIALVEDRFFWPSLKKDVWKEDLSMDFVLGLPRTQRGFDSIFVVVDRFSKMAHFIPFYELFLENLVGQASLGNLLRCIARVQLRNWDNVLPQAEFAFNSSTNRTIGYSPFEVAYGLKPKQPVDLIPLPTSVRTSQDGDAFARHIRDIHEKVREKIKISNENYKEAANAHRRYIQFQEGDLVIVHLRPERFHPSTYQKLQAKKAGPFRVLKRLGENAYLLELPSNLHFSPIFNVEDLYIYHGHHNDVSEELDLQLPPTLSPRPEIEYVLDDQLVSTQQGGYQNFL</sequence>
<dbReference type="GO" id="GO:0008270">
    <property type="term" value="F:zinc ion binding"/>
    <property type="evidence" value="ECO:0007669"/>
    <property type="project" value="UniProtKB-KW"/>
</dbReference>
<dbReference type="PROSITE" id="PS50158">
    <property type="entry name" value="ZF_CCHC"/>
    <property type="match status" value="1"/>
</dbReference>
<evidence type="ECO:0000256" key="1">
    <source>
        <dbReference type="ARBA" id="ARBA00012493"/>
    </source>
</evidence>
<proteinExistence type="predicted"/>
<evidence type="ECO:0000313" key="11">
    <source>
        <dbReference type="EMBL" id="RVW60895.1"/>
    </source>
</evidence>
<dbReference type="Gene3D" id="1.10.340.70">
    <property type="match status" value="1"/>
</dbReference>
<evidence type="ECO:0000256" key="6">
    <source>
        <dbReference type="ARBA" id="ARBA00022801"/>
    </source>
</evidence>
<dbReference type="Proteomes" id="UP000288805">
    <property type="component" value="Unassembled WGS sequence"/>
</dbReference>
<dbReference type="InterPro" id="IPR021109">
    <property type="entry name" value="Peptidase_aspartic_dom_sf"/>
</dbReference>
<evidence type="ECO:0000256" key="9">
    <source>
        <dbReference type="SAM" id="MobiDB-lite"/>
    </source>
</evidence>
<evidence type="ECO:0000256" key="2">
    <source>
        <dbReference type="ARBA" id="ARBA00022679"/>
    </source>
</evidence>
<dbReference type="Pfam" id="PF17921">
    <property type="entry name" value="Integrase_H2C2"/>
    <property type="match status" value="1"/>
</dbReference>
<keyword evidence="8" id="KW-0862">Zinc</keyword>
<dbReference type="CDD" id="cd00303">
    <property type="entry name" value="retropepsin_like"/>
    <property type="match status" value="1"/>
</dbReference>
<dbReference type="GO" id="GO:0003676">
    <property type="term" value="F:nucleic acid binding"/>
    <property type="evidence" value="ECO:0007669"/>
    <property type="project" value="InterPro"/>
</dbReference>
<dbReference type="Gene3D" id="3.30.420.10">
    <property type="entry name" value="Ribonuclease H-like superfamily/Ribonuclease H"/>
    <property type="match status" value="1"/>
</dbReference>
<dbReference type="InterPro" id="IPR041373">
    <property type="entry name" value="RT_RNaseH"/>
</dbReference>
<keyword evidence="8" id="KW-0479">Metal-binding</keyword>
<dbReference type="SMART" id="SM00343">
    <property type="entry name" value="ZnF_C2HC"/>
    <property type="match status" value="1"/>
</dbReference>
<evidence type="ECO:0000256" key="7">
    <source>
        <dbReference type="ARBA" id="ARBA00022918"/>
    </source>
</evidence>
<dbReference type="EMBL" id="QGNW01000846">
    <property type="protein sequence ID" value="RVW60895.1"/>
    <property type="molecule type" value="Genomic_DNA"/>
</dbReference>
<keyword evidence="3" id="KW-0548">Nucleotidyltransferase</keyword>
<dbReference type="FunFam" id="3.30.70.270:FF:000020">
    <property type="entry name" value="Transposon Tf2-6 polyprotein-like Protein"/>
    <property type="match status" value="1"/>
</dbReference>
<dbReference type="EC" id="2.7.7.49" evidence="1"/>
<dbReference type="Gene3D" id="3.30.70.270">
    <property type="match status" value="2"/>
</dbReference>
<keyword evidence="5" id="KW-0255">Endonuclease</keyword>
<dbReference type="InterPro" id="IPR036397">
    <property type="entry name" value="RNaseH_sf"/>
</dbReference>
<dbReference type="Pfam" id="PF24626">
    <property type="entry name" value="SH3_Tf2-1"/>
    <property type="match status" value="1"/>
</dbReference>
<evidence type="ECO:0000259" key="10">
    <source>
        <dbReference type="PROSITE" id="PS50158"/>
    </source>
</evidence>
<dbReference type="AlphaFoldDB" id="A0A438FLK4"/>
<evidence type="ECO:0000256" key="5">
    <source>
        <dbReference type="ARBA" id="ARBA00022759"/>
    </source>
</evidence>
<dbReference type="InterPro" id="IPR043128">
    <property type="entry name" value="Rev_trsase/Diguanyl_cyclase"/>
</dbReference>
<keyword evidence="2" id="KW-0808">Transferase</keyword>